<keyword evidence="3" id="KW-0812">Transmembrane</keyword>
<dbReference type="Gene3D" id="6.10.140.1990">
    <property type="match status" value="1"/>
</dbReference>
<dbReference type="NCBIfam" id="TIGR01730">
    <property type="entry name" value="RND_mfp"/>
    <property type="match status" value="1"/>
</dbReference>
<gene>
    <name evidence="6" type="ORF">CRI93_12690</name>
</gene>
<dbReference type="Pfam" id="PF25954">
    <property type="entry name" value="Beta-barrel_RND_2"/>
    <property type="match status" value="1"/>
</dbReference>
<accession>A0A2H3NV23</accession>
<organism evidence="6 7">
    <name type="scientific">Longimonas halophila</name>
    <dbReference type="NCBI Taxonomy" id="1469170"/>
    <lineage>
        <taxon>Bacteria</taxon>
        <taxon>Pseudomonadati</taxon>
        <taxon>Rhodothermota</taxon>
        <taxon>Rhodothermia</taxon>
        <taxon>Rhodothermales</taxon>
        <taxon>Salisaetaceae</taxon>
        <taxon>Longimonas</taxon>
    </lineage>
</organism>
<comment type="similarity">
    <text evidence="1">Belongs to the membrane fusion protein (MFP) (TC 8.A.1) family.</text>
</comment>
<comment type="caution">
    <text evidence="6">The sequence shown here is derived from an EMBL/GenBank/DDBJ whole genome shotgun (WGS) entry which is preliminary data.</text>
</comment>
<evidence type="ECO:0000259" key="4">
    <source>
        <dbReference type="Pfam" id="PF25954"/>
    </source>
</evidence>
<dbReference type="GO" id="GO:0019898">
    <property type="term" value="C:extrinsic component of membrane"/>
    <property type="evidence" value="ECO:0007669"/>
    <property type="project" value="InterPro"/>
</dbReference>
<evidence type="ECO:0000256" key="1">
    <source>
        <dbReference type="ARBA" id="ARBA00009477"/>
    </source>
</evidence>
<reference evidence="6 7" key="1">
    <citation type="submission" date="2017-10" db="EMBL/GenBank/DDBJ databases">
        <title>Draft genome of Longimonas halophila.</title>
        <authorList>
            <person name="Goh K.M."/>
            <person name="Shamsir M.S."/>
            <person name="Lim S.W."/>
        </authorList>
    </citation>
    <scope>NUCLEOTIDE SEQUENCE [LARGE SCALE GENOMIC DNA]</scope>
    <source>
        <strain evidence="6 7">KCTC 42399</strain>
    </source>
</reference>
<feature type="domain" description="CusB-like beta-barrel" evidence="4">
    <location>
        <begin position="213"/>
        <end position="284"/>
    </location>
</feature>
<dbReference type="FunFam" id="2.40.30.170:FF:000010">
    <property type="entry name" value="Efflux RND transporter periplasmic adaptor subunit"/>
    <property type="match status" value="1"/>
</dbReference>
<dbReference type="RefSeq" id="WP_098063009.1">
    <property type="nucleotide sequence ID" value="NZ_PDEP01000013.1"/>
</dbReference>
<dbReference type="EMBL" id="PDEP01000013">
    <property type="protein sequence ID" value="PEN05546.1"/>
    <property type="molecule type" value="Genomic_DNA"/>
</dbReference>
<dbReference type="PANTHER" id="PTHR30469">
    <property type="entry name" value="MULTIDRUG RESISTANCE PROTEIN MDTA"/>
    <property type="match status" value="1"/>
</dbReference>
<dbReference type="GO" id="GO:1990961">
    <property type="term" value="P:xenobiotic detoxification by transmembrane export across the plasma membrane"/>
    <property type="evidence" value="ECO:0007669"/>
    <property type="project" value="InterPro"/>
</dbReference>
<dbReference type="GO" id="GO:0015562">
    <property type="term" value="F:efflux transmembrane transporter activity"/>
    <property type="evidence" value="ECO:0007669"/>
    <property type="project" value="TreeGrafter"/>
</dbReference>
<dbReference type="Pfam" id="PF25967">
    <property type="entry name" value="RND-MFP_C"/>
    <property type="match status" value="1"/>
</dbReference>
<dbReference type="AlphaFoldDB" id="A0A2H3NV23"/>
<dbReference type="PANTHER" id="PTHR30469:SF36">
    <property type="entry name" value="BLL3903 PROTEIN"/>
    <property type="match status" value="1"/>
</dbReference>
<dbReference type="InterPro" id="IPR058627">
    <property type="entry name" value="MdtA-like_C"/>
</dbReference>
<dbReference type="OrthoDB" id="9806939at2"/>
<dbReference type="Gene3D" id="2.40.30.170">
    <property type="match status" value="1"/>
</dbReference>
<dbReference type="Gene3D" id="2.40.50.100">
    <property type="match status" value="1"/>
</dbReference>
<dbReference type="InterPro" id="IPR006143">
    <property type="entry name" value="RND_pump_MFP"/>
</dbReference>
<dbReference type="Proteomes" id="UP000221024">
    <property type="component" value="Unassembled WGS sequence"/>
</dbReference>
<keyword evidence="3" id="KW-1133">Transmembrane helix</keyword>
<keyword evidence="2" id="KW-0175">Coiled coil</keyword>
<evidence type="ECO:0000313" key="6">
    <source>
        <dbReference type="EMBL" id="PEN05546.1"/>
    </source>
</evidence>
<name>A0A2H3NV23_9BACT</name>
<dbReference type="GO" id="GO:1990195">
    <property type="term" value="C:macrolide transmembrane transporter complex"/>
    <property type="evidence" value="ECO:0007669"/>
    <property type="project" value="InterPro"/>
</dbReference>
<sequence length="380" mass="40930">MSSFSTPAWWARPIPWILVAGLLLIGGILLLPQDDSRAADDESGQDAEQPPALQADAVVVAPTRIAEQIRATGTLRADESIDLSVETAGRITSMDLPEGQTVSAGTLLLSVSNDDLYAEQRRLQAQLELAEAREERQARLLEEGGVSQETYDATQNDVEVLQADLDQVGARIAKTEIRAPFTGQLGLRYVSEGSYISPDTRIATLQRIDPIKVDFSVPEKYAGRVEAGQPITFSVRNSNEEHTASVIATEPRVNNETRSLRVRARASNDGNGLRPGTFADLTLTLGAVDDALVVPNFALVPNLGVQRVFVYRNGQAQPQEVTIGTRTSDLVEITEGLAPGDTVLTSNIQELRPGRPIEVATLLTVDDLDANTDAAVSPAE</sequence>
<keyword evidence="3" id="KW-0472">Membrane</keyword>
<dbReference type="Gene3D" id="2.40.420.20">
    <property type="match status" value="1"/>
</dbReference>
<evidence type="ECO:0000256" key="2">
    <source>
        <dbReference type="ARBA" id="ARBA00023054"/>
    </source>
</evidence>
<proteinExistence type="inferred from homology"/>
<feature type="domain" description="Multidrug resistance protein MdtA-like C-terminal permuted SH3" evidence="5">
    <location>
        <begin position="290"/>
        <end position="349"/>
    </location>
</feature>
<dbReference type="InterPro" id="IPR058792">
    <property type="entry name" value="Beta-barrel_RND_2"/>
</dbReference>
<protein>
    <submittedName>
        <fullName evidence="6">Efflux transporter periplasmic adaptor subunit</fullName>
    </submittedName>
</protein>
<evidence type="ECO:0000259" key="5">
    <source>
        <dbReference type="Pfam" id="PF25967"/>
    </source>
</evidence>
<keyword evidence="7" id="KW-1185">Reference proteome</keyword>
<evidence type="ECO:0000313" key="7">
    <source>
        <dbReference type="Proteomes" id="UP000221024"/>
    </source>
</evidence>
<feature type="transmembrane region" description="Helical" evidence="3">
    <location>
        <begin position="14"/>
        <end position="31"/>
    </location>
</feature>
<dbReference type="GO" id="GO:0030313">
    <property type="term" value="C:cell envelope"/>
    <property type="evidence" value="ECO:0007669"/>
    <property type="project" value="UniProtKB-SubCell"/>
</dbReference>
<evidence type="ECO:0000256" key="3">
    <source>
        <dbReference type="SAM" id="Phobius"/>
    </source>
</evidence>
<dbReference type="InterPro" id="IPR030190">
    <property type="entry name" value="MacA_alpha-hairpin_sf"/>
</dbReference>
<dbReference type="SUPFAM" id="SSF111369">
    <property type="entry name" value="HlyD-like secretion proteins"/>
    <property type="match status" value="1"/>
</dbReference>
<dbReference type="GO" id="GO:1990281">
    <property type="term" value="C:efflux pump complex"/>
    <property type="evidence" value="ECO:0007669"/>
    <property type="project" value="TreeGrafter"/>
</dbReference>